<dbReference type="RefSeq" id="XP_800773.1">
    <property type="nucleotide sequence ID" value="XM_795680.5"/>
</dbReference>
<organism evidence="2 3">
    <name type="scientific">Strongylocentrotus purpuratus</name>
    <name type="common">Purple sea urchin</name>
    <dbReference type="NCBI Taxonomy" id="7668"/>
    <lineage>
        <taxon>Eukaryota</taxon>
        <taxon>Metazoa</taxon>
        <taxon>Echinodermata</taxon>
        <taxon>Eleutherozoa</taxon>
        <taxon>Echinozoa</taxon>
        <taxon>Echinoidea</taxon>
        <taxon>Euechinoidea</taxon>
        <taxon>Echinacea</taxon>
        <taxon>Camarodonta</taxon>
        <taxon>Echinidea</taxon>
        <taxon>Strongylocentrotidae</taxon>
        <taxon>Strongylocentrotus</taxon>
    </lineage>
</organism>
<feature type="compositionally biased region" description="Polar residues" evidence="1">
    <location>
        <begin position="197"/>
        <end position="213"/>
    </location>
</feature>
<dbReference type="OrthoDB" id="10130442at2759"/>
<dbReference type="CDD" id="cd15873">
    <property type="entry name" value="R-SNARE_STXBP5_6"/>
    <property type="match status" value="1"/>
</dbReference>
<feature type="compositionally biased region" description="Basic and acidic residues" evidence="1">
    <location>
        <begin position="241"/>
        <end position="267"/>
    </location>
</feature>
<reference evidence="3" key="1">
    <citation type="submission" date="2015-02" db="EMBL/GenBank/DDBJ databases">
        <title>Genome sequencing for Strongylocentrotus purpuratus.</title>
        <authorList>
            <person name="Murali S."/>
            <person name="Liu Y."/>
            <person name="Vee V."/>
            <person name="English A."/>
            <person name="Wang M."/>
            <person name="Skinner E."/>
            <person name="Han Y."/>
            <person name="Muzny D.M."/>
            <person name="Worley K.C."/>
            <person name="Gibbs R.A."/>
        </authorList>
    </citation>
    <scope>NUCLEOTIDE SEQUENCE</scope>
</reference>
<protein>
    <submittedName>
        <fullName evidence="2">Uncharacterized protein</fullName>
    </submittedName>
</protein>
<dbReference type="GeneID" id="593646"/>
<evidence type="ECO:0000256" key="1">
    <source>
        <dbReference type="SAM" id="MobiDB-lite"/>
    </source>
</evidence>
<feature type="compositionally biased region" description="Basic and acidic residues" evidence="1">
    <location>
        <begin position="71"/>
        <end position="80"/>
    </location>
</feature>
<evidence type="ECO:0000313" key="3">
    <source>
        <dbReference type="Proteomes" id="UP000007110"/>
    </source>
</evidence>
<dbReference type="InParanoid" id="A0A7M7RJ22"/>
<dbReference type="Gene3D" id="1.20.5.110">
    <property type="match status" value="1"/>
</dbReference>
<dbReference type="OMA" id="KTEQMRD"/>
<proteinExistence type="predicted"/>
<dbReference type="SUPFAM" id="SSF58038">
    <property type="entry name" value="SNARE fusion complex"/>
    <property type="match status" value="1"/>
</dbReference>
<reference evidence="2" key="2">
    <citation type="submission" date="2021-01" db="UniProtKB">
        <authorList>
            <consortium name="EnsemblMetazoa"/>
        </authorList>
    </citation>
    <scope>IDENTIFICATION</scope>
</reference>
<accession>A0A7M7RJ22</accession>
<feature type="compositionally biased region" description="Low complexity" evidence="1">
    <location>
        <begin position="268"/>
        <end position="278"/>
    </location>
</feature>
<feature type="compositionally biased region" description="Basic and acidic residues" evidence="1">
    <location>
        <begin position="284"/>
        <end position="311"/>
    </location>
</feature>
<sequence length="363" mass="39187">MSCLCCCFRPPNEEEPNSLVKKNDSPAASPRKSYGAITIQEETPATKPASPPGKSPSELLYTKPPQSARVKSPETIKDGETSSSKTSPDKRTLAEIAETAQRVTSAFPAQKKTRTSTPSPTVDNHKHVTAEDYEERGVDVPLIPPGGETSAYGSNESMESDTCHSLGEEESEDARILRMMPSVSAAPSSTGSGGGSQTHLVPSSPGSSTQDLSTGKKKTKAKDFMKKAGKNMKKAKKKVGKGMEKMIHSKKKEEETKGHGDTKERADSSSPNETSSPSGQFKRVSSERMKSKYARDKLAALEKKKEEEASHKSSQGFPDPRQAALERGEKLGELEDKTEQMRDQAASFAHNVALLKNRNASSS</sequence>
<dbReference type="AlphaFoldDB" id="A0A7M7RJ22"/>
<dbReference type="Proteomes" id="UP000007110">
    <property type="component" value="Unassembled WGS sequence"/>
</dbReference>
<feature type="compositionally biased region" description="Basic and acidic residues" evidence="1">
    <location>
        <begin position="324"/>
        <end position="342"/>
    </location>
</feature>
<keyword evidence="3" id="KW-1185">Reference proteome</keyword>
<dbReference type="EnsemblMetazoa" id="XM_795680">
    <property type="protein sequence ID" value="XP_800773"/>
    <property type="gene ID" value="LOC593646"/>
</dbReference>
<feature type="compositionally biased region" description="Basic residues" evidence="1">
    <location>
        <begin position="227"/>
        <end position="240"/>
    </location>
</feature>
<feature type="compositionally biased region" description="Low complexity" evidence="1">
    <location>
        <begin position="181"/>
        <end position="190"/>
    </location>
</feature>
<feature type="compositionally biased region" description="Basic and acidic residues" evidence="1">
    <location>
        <begin position="123"/>
        <end position="138"/>
    </location>
</feature>
<feature type="region of interest" description="Disordered" evidence="1">
    <location>
        <begin position="9"/>
        <end position="345"/>
    </location>
</feature>
<name>A0A7M7RJ22_STRPU</name>
<evidence type="ECO:0000313" key="2">
    <source>
        <dbReference type="EnsemblMetazoa" id="XP_800773"/>
    </source>
</evidence>